<dbReference type="AlphaFoldDB" id="A0A4Y3KR77"/>
<feature type="coiled-coil region" evidence="5">
    <location>
        <begin position="123"/>
        <end position="165"/>
    </location>
</feature>
<evidence type="ECO:0000256" key="4">
    <source>
        <dbReference type="ARBA" id="ARBA00023172"/>
    </source>
</evidence>
<evidence type="ECO:0008006" key="10">
    <source>
        <dbReference type="Google" id="ProtNLM"/>
    </source>
</evidence>
<evidence type="ECO:0000313" key="8">
    <source>
        <dbReference type="EMBL" id="GEA85460.1"/>
    </source>
</evidence>
<organism evidence="8 9">
    <name type="scientific">Cellulomonas gelida</name>
    <dbReference type="NCBI Taxonomy" id="1712"/>
    <lineage>
        <taxon>Bacteria</taxon>
        <taxon>Bacillati</taxon>
        <taxon>Actinomycetota</taxon>
        <taxon>Actinomycetes</taxon>
        <taxon>Micrococcales</taxon>
        <taxon>Cellulomonadaceae</taxon>
        <taxon>Cellulomonas</taxon>
    </lineage>
</organism>
<dbReference type="Pfam" id="PF02646">
    <property type="entry name" value="RmuC"/>
    <property type="match status" value="1"/>
</dbReference>
<keyword evidence="3 5" id="KW-0175">Coiled coil</keyword>
<dbReference type="PANTHER" id="PTHR30563">
    <property type="entry name" value="DNA RECOMBINATION PROTEIN RMUC"/>
    <property type="match status" value="1"/>
</dbReference>
<feature type="region of interest" description="Disordered" evidence="6">
    <location>
        <begin position="444"/>
        <end position="468"/>
    </location>
</feature>
<keyword evidence="9" id="KW-1185">Reference proteome</keyword>
<dbReference type="GO" id="GO:0006310">
    <property type="term" value="P:DNA recombination"/>
    <property type="evidence" value="ECO:0007669"/>
    <property type="project" value="UniProtKB-KW"/>
</dbReference>
<sequence>MVSGTVPGMGQVLLGVLVGLVVGVVTGGAVAWVLSARRSEQAVRSAQVAAAAATARLESERDAAQGAAAHVAEQFRALASDALAQSSEQFLALASQRFAADRQTQVGELAQREQAVRALVDPLARTLEEVRNQMHAADRARAEGAAALREQVETMRSTSERVRAETAQLVTALRASQVRGRWGEMQLRRVVEAAGMLAHVDFVEQEQARTDDGLQRPDMVVRLAGGKQVVVDAKVAFLGYLEAHEAADERVRTERLAAHARHVRAHVDALAHKRYWDQFAPAPEFVVMFVPAEAFWHAALEQDPALWEYAADRNVIVATPTTLLALLRTVAYAWRQDALARNAQEVLTLGKQLHGRLATLGSHLAKLGRSLDAAAGAYNQTVGSLETRVLVSARRFAELGVVSDGLETPPAANPQLSALSAPELIASAADQLVSLDGFDTSADRDAQALEAEAAGGSPDGRTGSAAGA</sequence>
<protein>
    <recommendedName>
        <fullName evidence="10">DNA recombination protein RmuC</fullName>
    </recommendedName>
</protein>
<dbReference type="Proteomes" id="UP000320461">
    <property type="component" value="Unassembled WGS sequence"/>
</dbReference>
<dbReference type="InterPro" id="IPR003798">
    <property type="entry name" value="DNA_recombination_RmuC"/>
</dbReference>
<evidence type="ECO:0000256" key="3">
    <source>
        <dbReference type="ARBA" id="ARBA00023054"/>
    </source>
</evidence>
<dbReference type="EMBL" id="BJLQ01000035">
    <property type="protein sequence ID" value="GEA85460.1"/>
    <property type="molecule type" value="Genomic_DNA"/>
</dbReference>
<evidence type="ECO:0000256" key="1">
    <source>
        <dbReference type="ARBA" id="ARBA00003416"/>
    </source>
</evidence>
<dbReference type="PANTHER" id="PTHR30563:SF0">
    <property type="entry name" value="DNA RECOMBINATION PROTEIN RMUC"/>
    <property type="match status" value="1"/>
</dbReference>
<accession>A0A4Y3KR77</accession>
<evidence type="ECO:0000256" key="7">
    <source>
        <dbReference type="SAM" id="Phobius"/>
    </source>
</evidence>
<comment type="caution">
    <text evidence="8">The sequence shown here is derived from an EMBL/GenBank/DDBJ whole genome shotgun (WGS) entry which is preliminary data.</text>
</comment>
<reference evidence="8 9" key="1">
    <citation type="submission" date="2019-06" db="EMBL/GenBank/DDBJ databases">
        <title>Whole genome shotgun sequence of Cellulomonas gelida NBRC 3748.</title>
        <authorList>
            <person name="Hosoyama A."/>
            <person name="Uohara A."/>
            <person name="Ohji S."/>
            <person name="Ichikawa N."/>
        </authorList>
    </citation>
    <scope>NUCLEOTIDE SEQUENCE [LARGE SCALE GENOMIC DNA]</scope>
    <source>
        <strain evidence="8 9">NBRC 3748</strain>
    </source>
</reference>
<gene>
    <name evidence="8" type="ORF">CGE01nite_27110</name>
</gene>
<evidence type="ECO:0000313" key="9">
    <source>
        <dbReference type="Proteomes" id="UP000320461"/>
    </source>
</evidence>
<keyword evidence="4" id="KW-0233">DNA recombination</keyword>
<comment type="function">
    <text evidence="1">Involved in DNA recombination.</text>
</comment>
<proteinExistence type="inferred from homology"/>
<evidence type="ECO:0000256" key="6">
    <source>
        <dbReference type="SAM" id="MobiDB-lite"/>
    </source>
</evidence>
<evidence type="ECO:0000256" key="2">
    <source>
        <dbReference type="ARBA" id="ARBA00009840"/>
    </source>
</evidence>
<feature type="transmembrane region" description="Helical" evidence="7">
    <location>
        <begin position="12"/>
        <end position="34"/>
    </location>
</feature>
<keyword evidence="7" id="KW-0812">Transmembrane</keyword>
<keyword evidence="7" id="KW-1133">Transmembrane helix</keyword>
<keyword evidence="7" id="KW-0472">Membrane</keyword>
<evidence type="ECO:0000256" key="5">
    <source>
        <dbReference type="SAM" id="Coils"/>
    </source>
</evidence>
<comment type="similarity">
    <text evidence="2">Belongs to the RmuC family.</text>
</comment>
<name>A0A4Y3KR77_9CELL</name>